<reference evidence="6 7" key="1">
    <citation type="submission" date="2016-10" db="EMBL/GenBank/DDBJ databases">
        <authorList>
            <person name="de Groot N.N."/>
        </authorList>
    </citation>
    <scope>NUCLEOTIDE SEQUENCE [LARGE SCALE GENOMIC DNA]</scope>
    <source>
        <strain evidence="6 7">CGMCC 1.7659</strain>
    </source>
</reference>
<dbReference type="PANTHER" id="PTHR30346:SF10">
    <property type="entry name" value="TRANSCRIPTIONAL REGULATOR OF OXIDATIVE STRESS OXYR"/>
    <property type="match status" value="1"/>
</dbReference>
<evidence type="ECO:0000256" key="2">
    <source>
        <dbReference type="ARBA" id="ARBA00023015"/>
    </source>
</evidence>
<dbReference type="PANTHER" id="PTHR30346">
    <property type="entry name" value="TRANSCRIPTIONAL DUAL REGULATOR HCAR-RELATED"/>
    <property type="match status" value="1"/>
</dbReference>
<evidence type="ECO:0000256" key="3">
    <source>
        <dbReference type="ARBA" id="ARBA00023125"/>
    </source>
</evidence>
<dbReference type="Gene3D" id="3.40.190.10">
    <property type="entry name" value="Periplasmic binding protein-like II"/>
    <property type="match status" value="2"/>
</dbReference>
<dbReference type="InterPro" id="IPR005119">
    <property type="entry name" value="LysR_subst-bd"/>
</dbReference>
<evidence type="ECO:0000256" key="4">
    <source>
        <dbReference type="ARBA" id="ARBA00023163"/>
    </source>
</evidence>
<evidence type="ECO:0000256" key="1">
    <source>
        <dbReference type="ARBA" id="ARBA00009437"/>
    </source>
</evidence>
<proteinExistence type="inferred from homology"/>
<evidence type="ECO:0000313" key="6">
    <source>
        <dbReference type="EMBL" id="SFN04321.1"/>
    </source>
</evidence>
<feature type="domain" description="HTH lysR-type" evidence="5">
    <location>
        <begin position="5"/>
        <end position="62"/>
    </location>
</feature>
<dbReference type="Pfam" id="PF03466">
    <property type="entry name" value="LysR_substrate"/>
    <property type="match status" value="1"/>
</dbReference>
<dbReference type="STRING" id="578942.SAMN05216289_10318"/>
<dbReference type="InterPro" id="IPR000847">
    <property type="entry name" value="LysR_HTH_N"/>
</dbReference>
<dbReference type="CDD" id="cd08411">
    <property type="entry name" value="PBP2_OxyR"/>
    <property type="match status" value="1"/>
</dbReference>
<dbReference type="GO" id="GO:0003677">
    <property type="term" value="F:DNA binding"/>
    <property type="evidence" value="ECO:0007669"/>
    <property type="project" value="UniProtKB-KW"/>
</dbReference>
<dbReference type="EMBL" id="FOVF01000003">
    <property type="protein sequence ID" value="SFN04321.1"/>
    <property type="molecule type" value="Genomic_DNA"/>
</dbReference>
<dbReference type="AlphaFoldDB" id="A0A1I4VSP1"/>
<keyword evidence="2" id="KW-0805">Transcription regulation</keyword>
<evidence type="ECO:0000259" key="5">
    <source>
        <dbReference type="PROSITE" id="PS50931"/>
    </source>
</evidence>
<dbReference type="InterPro" id="IPR036388">
    <property type="entry name" value="WH-like_DNA-bd_sf"/>
</dbReference>
<dbReference type="Pfam" id="PF00126">
    <property type="entry name" value="HTH_1"/>
    <property type="match status" value="1"/>
</dbReference>
<dbReference type="InterPro" id="IPR036390">
    <property type="entry name" value="WH_DNA-bd_sf"/>
</dbReference>
<keyword evidence="4" id="KW-0804">Transcription</keyword>
<dbReference type="Gene3D" id="1.10.10.10">
    <property type="entry name" value="Winged helix-like DNA-binding domain superfamily/Winged helix DNA-binding domain"/>
    <property type="match status" value="1"/>
</dbReference>
<dbReference type="PROSITE" id="PS50931">
    <property type="entry name" value="HTH_LYSR"/>
    <property type="match status" value="1"/>
</dbReference>
<accession>A0A1I4VSP1</accession>
<sequence>MPQLPNLRHLRFLVALLEHQHFGKAAAACFVTQSTLSAGIRELESALGVSVAERTKRCVVITPSGRRIGEYARKLLKDAEALVQAANEEGLPMSGTFDLGVIPTIAPFLLPRLVPAIGRRFPRLRLNLREDTTQNLLERISDGRLDIALMAFPYETGALKTFMLFEDAYRYASANAPRSCQRVTASDLDAQNLLLLEHSHCLHSHALPLLEQAARSEGASFTSTSLHTLAAMVGEGLGATLLPDLAINGGILQGHDVVVKPLRDANARTIGLCWRNASARSESFSVFGEFLRGWALETIKPWSEA</sequence>
<protein>
    <submittedName>
        <fullName evidence="6">Transcriptional regulator, LysR family</fullName>
    </submittedName>
</protein>
<dbReference type="Proteomes" id="UP000198575">
    <property type="component" value="Unassembled WGS sequence"/>
</dbReference>
<dbReference type="FunFam" id="1.10.10.10:FF:000001">
    <property type="entry name" value="LysR family transcriptional regulator"/>
    <property type="match status" value="1"/>
</dbReference>
<dbReference type="GO" id="GO:0032993">
    <property type="term" value="C:protein-DNA complex"/>
    <property type="evidence" value="ECO:0007669"/>
    <property type="project" value="TreeGrafter"/>
</dbReference>
<keyword evidence="3" id="KW-0238">DNA-binding</keyword>
<keyword evidence="7" id="KW-1185">Reference proteome</keyword>
<evidence type="ECO:0000313" key="7">
    <source>
        <dbReference type="Proteomes" id="UP000198575"/>
    </source>
</evidence>
<organism evidence="6 7">
    <name type="scientific">Dokdonella immobilis</name>
    <dbReference type="NCBI Taxonomy" id="578942"/>
    <lineage>
        <taxon>Bacteria</taxon>
        <taxon>Pseudomonadati</taxon>
        <taxon>Pseudomonadota</taxon>
        <taxon>Gammaproteobacteria</taxon>
        <taxon>Lysobacterales</taxon>
        <taxon>Rhodanobacteraceae</taxon>
        <taxon>Dokdonella</taxon>
    </lineage>
</organism>
<comment type="similarity">
    <text evidence="1">Belongs to the LysR transcriptional regulatory family.</text>
</comment>
<dbReference type="RefSeq" id="WP_092404686.1">
    <property type="nucleotide sequence ID" value="NZ_FOVF01000003.1"/>
</dbReference>
<dbReference type="OrthoDB" id="9775392at2"/>
<dbReference type="SUPFAM" id="SSF53850">
    <property type="entry name" value="Periplasmic binding protein-like II"/>
    <property type="match status" value="1"/>
</dbReference>
<dbReference type="GO" id="GO:0003700">
    <property type="term" value="F:DNA-binding transcription factor activity"/>
    <property type="evidence" value="ECO:0007669"/>
    <property type="project" value="InterPro"/>
</dbReference>
<name>A0A1I4VSP1_9GAMM</name>
<gene>
    <name evidence="6" type="ORF">SAMN05216289_10318</name>
</gene>
<dbReference type="SUPFAM" id="SSF46785">
    <property type="entry name" value="Winged helix' DNA-binding domain"/>
    <property type="match status" value="1"/>
</dbReference>